<dbReference type="PANTHER" id="PTHR11693">
    <property type="entry name" value="ATP SYNTHASE GAMMA CHAIN"/>
    <property type="match status" value="1"/>
</dbReference>
<keyword evidence="9" id="KW-0175">Coiled coil</keyword>
<dbReference type="PRINTS" id="PR00126">
    <property type="entry name" value="ATPASEGAMMA"/>
</dbReference>
<keyword evidence="8" id="KW-0066">ATP synthesis</keyword>
<dbReference type="Gene3D" id="1.10.287.80">
    <property type="entry name" value="ATP synthase, gamma subunit, helix hairpin domain"/>
    <property type="match status" value="1"/>
</dbReference>
<name>A0A644ZWT6_9ZZZZ</name>
<dbReference type="PANTHER" id="PTHR11693:SF22">
    <property type="entry name" value="ATP SYNTHASE SUBUNIT GAMMA, MITOCHONDRIAL"/>
    <property type="match status" value="1"/>
</dbReference>
<keyword evidence="4" id="KW-0375">Hydrogen ion transport</keyword>
<keyword evidence="6" id="KW-0472">Membrane</keyword>
<dbReference type="SUPFAM" id="SSF52943">
    <property type="entry name" value="ATP synthase (F1-ATPase), gamma subunit"/>
    <property type="match status" value="1"/>
</dbReference>
<comment type="subcellular location">
    <subcellularLocation>
        <location evidence="1">Membrane</location>
        <topology evidence="1">Peripheral membrane protein</topology>
    </subcellularLocation>
</comment>
<evidence type="ECO:0000256" key="9">
    <source>
        <dbReference type="SAM" id="Coils"/>
    </source>
</evidence>
<evidence type="ECO:0000256" key="7">
    <source>
        <dbReference type="ARBA" id="ARBA00023196"/>
    </source>
</evidence>
<dbReference type="GO" id="GO:0045259">
    <property type="term" value="C:proton-transporting ATP synthase complex"/>
    <property type="evidence" value="ECO:0007669"/>
    <property type="project" value="UniProtKB-KW"/>
</dbReference>
<evidence type="ECO:0000256" key="3">
    <source>
        <dbReference type="ARBA" id="ARBA00022448"/>
    </source>
</evidence>
<evidence type="ECO:0000256" key="4">
    <source>
        <dbReference type="ARBA" id="ARBA00022781"/>
    </source>
</evidence>
<protein>
    <submittedName>
        <fullName evidence="10">ATP synthase gamma chain, sodium ion specific</fullName>
    </submittedName>
</protein>
<accession>A0A644ZWT6</accession>
<gene>
    <name evidence="10" type="primary">atpG_22</name>
    <name evidence="10" type="ORF">SDC9_91988</name>
</gene>
<dbReference type="HAMAP" id="MF_00815">
    <property type="entry name" value="ATP_synth_gamma_bact"/>
    <property type="match status" value="1"/>
</dbReference>
<evidence type="ECO:0000256" key="1">
    <source>
        <dbReference type="ARBA" id="ARBA00004170"/>
    </source>
</evidence>
<feature type="coiled-coil region" evidence="9">
    <location>
        <begin position="238"/>
        <end position="265"/>
    </location>
</feature>
<dbReference type="NCBIfam" id="TIGR01146">
    <property type="entry name" value="ATPsyn_F1gamma"/>
    <property type="match status" value="1"/>
</dbReference>
<evidence type="ECO:0000256" key="6">
    <source>
        <dbReference type="ARBA" id="ARBA00023136"/>
    </source>
</evidence>
<dbReference type="GO" id="GO:0046933">
    <property type="term" value="F:proton-transporting ATP synthase activity, rotational mechanism"/>
    <property type="evidence" value="ECO:0007669"/>
    <property type="project" value="InterPro"/>
</dbReference>
<dbReference type="InterPro" id="IPR000131">
    <property type="entry name" value="ATP_synth_F1_gsu"/>
</dbReference>
<proteinExistence type="inferred from homology"/>
<keyword evidence="3" id="KW-0813">Transport</keyword>
<evidence type="ECO:0000256" key="5">
    <source>
        <dbReference type="ARBA" id="ARBA00023065"/>
    </source>
</evidence>
<dbReference type="InterPro" id="IPR035968">
    <property type="entry name" value="ATP_synth_F1_ATPase_gsu"/>
</dbReference>
<keyword evidence="5" id="KW-0406">Ion transport</keyword>
<dbReference type="EMBL" id="VSSQ01010821">
    <property type="protein sequence ID" value="MPM45302.1"/>
    <property type="molecule type" value="Genomic_DNA"/>
</dbReference>
<evidence type="ECO:0000256" key="2">
    <source>
        <dbReference type="ARBA" id="ARBA00007681"/>
    </source>
</evidence>
<dbReference type="Gene3D" id="3.40.1380.10">
    <property type="match status" value="1"/>
</dbReference>
<dbReference type="AlphaFoldDB" id="A0A644ZWT6"/>
<comment type="caution">
    <text evidence="10">The sequence shown here is derived from an EMBL/GenBank/DDBJ whole genome shotgun (WGS) entry which is preliminary data.</text>
</comment>
<evidence type="ECO:0000256" key="8">
    <source>
        <dbReference type="ARBA" id="ARBA00023310"/>
    </source>
</evidence>
<evidence type="ECO:0000313" key="10">
    <source>
        <dbReference type="EMBL" id="MPM45302.1"/>
    </source>
</evidence>
<keyword evidence="7" id="KW-0139">CF(1)</keyword>
<organism evidence="10">
    <name type="scientific">bioreactor metagenome</name>
    <dbReference type="NCBI Taxonomy" id="1076179"/>
    <lineage>
        <taxon>unclassified sequences</taxon>
        <taxon>metagenomes</taxon>
        <taxon>ecological metagenomes</taxon>
    </lineage>
</organism>
<dbReference type="CDD" id="cd12151">
    <property type="entry name" value="F1-ATPase_gamma"/>
    <property type="match status" value="1"/>
</dbReference>
<sequence length="282" mass="32221">MSQALLQTKKRMRSVESISKITRAMKLVSTVKLKSQMKKMTNNRVYANELIKVVNDVFACGGDTENKYSVVHDSDKKLFIIITSTLGLCGAYNYNIFRFVDQMVLEKDDVIIFGEKGWSHYQNSSFNKLNEYRSFASQTNESVINNLSNYIIDIYQSKKYRQINLVYTEYKNSISFAPKTLTILPIENICKNDKKVLLGPILEPSQKAVIESIIPIYVASNLYAKFIESEVSEQASRRNAMENSTENANELYEHLKLEYNKARQASITQEIIEVVGAAKSNQ</sequence>
<reference evidence="10" key="1">
    <citation type="submission" date="2019-08" db="EMBL/GenBank/DDBJ databases">
        <authorList>
            <person name="Kucharzyk K."/>
            <person name="Murdoch R.W."/>
            <person name="Higgins S."/>
            <person name="Loffler F."/>
        </authorList>
    </citation>
    <scope>NUCLEOTIDE SEQUENCE</scope>
</reference>
<comment type="similarity">
    <text evidence="2">Belongs to the ATPase gamma chain family.</text>
</comment>
<dbReference type="Pfam" id="PF00231">
    <property type="entry name" value="ATP-synt"/>
    <property type="match status" value="1"/>
</dbReference>